<keyword evidence="1" id="KW-0812">Transmembrane</keyword>
<feature type="transmembrane region" description="Helical" evidence="1">
    <location>
        <begin position="197"/>
        <end position="215"/>
    </location>
</feature>
<organism evidence="2 3">
    <name type="scientific">Plantactinospora veratri</name>
    <dbReference type="NCBI Taxonomy" id="1436122"/>
    <lineage>
        <taxon>Bacteria</taxon>
        <taxon>Bacillati</taxon>
        <taxon>Actinomycetota</taxon>
        <taxon>Actinomycetes</taxon>
        <taxon>Micromonosporales</taxon>
        <taxon>Micromonosporaceae</taxon>
        <taxon>Plantactinospora</taxon>
    </lineage>
</organism>
<name>A0ABU7SJL3_9ACTN</name>
<dbReference type="Proteomes" id="UP001339911">
    <property type="component" value="Unassembled WGS sequence"/>
</dbReference>
<feature type="transmembrane region" description="Helical" evidence="1">
    <location>
        <begin position="54"/>
        <end position="73"/>
    </location>
</feature>
<accession>A0ABU7SJL3</accession>
<evidence type="ECO:0000256" key="1">
    <source>
        <dbReference type="SAM" id="Phobius"/>
    </source>
</evidence>
<protein>
    <submittedName>
        <fullName evidence="2">DUF998 domain-containing protein</fullName>
    </submittedName>
</protein>
<comment type="caution">
    <text evidence="2">The sequence shown here is derived from an EMBL/GenBank/DDBJ whole genome shotgun (WGS) entry which is preliminary data.</text>
</comment>
<reference evidence="2 3" key="1">
    <citation type="submission" date="2024-01" db="EMBL/GenBank/DDBJ databases">
        <title>Genome insights into Plantactinospora veratri sp. nov.</title>
        <authorList>
            <person name="Wang L."/>
        </authorList>
    </citation>
    <scope>NUCLEOTIDE SEQUENCE [LARGE SCALE GENOMIC DNA]</scope>
    <source>
        <strain evidence="2 3">NEAU-FHS4</strain>
    </source>
</reference>
<dbReference type="EMBL" id="JAZGQL010000022">
    <property type="protein sequence ID" value="MEE6310162.1"/>
    <property type="molecule type" value="Genomic_DNA"/>
</dbReference>
<gene>
    <name evidence="2" type="ORF">V1634_25330</name>
</gene>
<keyword evidence="1" id="KW-1133">Transmembrane helix</keyword>
<evidence type="ECO:0000313" key="3">
    <source>
        <dbReference type="Proteomes" id="UP001339911"/>
    </source>
</evidence>
<feature type="transmembrane region" description="Helical" evidence="1">
    <location>
        <begin position="80"/>
        <end position="98"/>
    </location>
</feature>
<dbReference type="InterPro" id="IPR009339">
    <property type="entry name" value="DUF998"/>
</dbReference>
<keyword evidence="1" id="KW-0472">Membrane</keyword>
<sequence length="228" mass="24222">MPPVPWWAVFSAAALPVLLVIGWTVAAVRQPPGYDPWGDTVSSLSSYGMLDRQILIGCLAGLGVAHLVTAIGLRPVRTAARLVYGLGGAATVLVAAVPKVDAQTPRVHGVSAVVAFVALAAWPAVATLPLLRPGRTRHRQDRLRHDRPAGAARPVADRPWVLRPVVGTAVSLVMLGLGLWLALQLPDGGWAGLAERLTAGTEALWPLIVVVTLFRRTRRRPSPARRAA</sequence>
<dbReference type="RefSeq" id="WP_331210394.1">
    <property type="nucleotide sequence ID" value="NZ_JAZGQL010000022.1"/>
</dbReference>
<proteinExistence type="predicted"/>
<feature type="transmembrane region" description="Helical" evidence="1">
    <location>
        <begin position="110"/>
        <end position="131"/>
    </location>
</feature>
<dbReference type="Pfam" id="PF06197">
    <property type="entry name" value="DUF998"/>
    <property type="match status" value="1"/>
</dbReference>
<feature type="transmembrane region" description="Helical" evidence="1">
    <location>
        <begin position="160"/>
        <end position="185"/>
    </location>
</feature>
<keyword evidence="3" id="KW-1185">Reference proteome</keyword>
<evidence type="ECO:0000313" key="2">
    <source>
        <dbReference type="EMBL" id="MEE6310162.1"/>
    </source>
</evidence>